<dbReference type="AlphaFoldDB" id="A0AA48L9F1"/>
<dbReference type="Pfam" id="PF05622">
    <property type="entry name" value="HOOK"/>
    <property type="match status" value="1"/>
</dbReference>
<protein>
    <recommendedName>
        <fullName evidence="3">Hook C-terminal domain-containing protein</fullName>
    </recommendedName>
</protein>
<dbReference type="GO" id="GO:0005737">
    <property type="term" value="C:cytoplasm"/>
    <property type="evidence" value="ECO:0007669"/>
    <property type="project" value="TreeGrafter"/>
</dbReference>
<dbReference type="PANTHER" id="PTHR18947:SF28">
    <property type="entry name" value="GIRDIN, ISOFORM A"/>
    <property type="match status" value="1"/>
</dbReference>
<dbReference type="PANTHER" id="PTHR18947">
    <property type="entry name" value="HOOK PROTEINS"/>
    <property type="match status" value="1"/>
</dbReference>
<dbReference type="SUPFAM" id="SSF116907">
    <property type="entry name" value="Hook domain"/>
    <property type="match status" value="1"/>
</dbReference>
<feature type="compositionally biased region" description="Basic and acidic residues" evidence="2">
    <location>
        <begin position="226"/>
        <end position="253"/>
    </location>
</feature>
<reference evidence="4" key="1">
    <citation type="journal article" date="2023" name="BMC Genomics">
        <title>Chromosome-level genome assemblies of Cutaneotrichosporon spp. (Trichosporonales, Basidiomycota) reveal imbalanced evolution between nucleotide sequences and chromosome synteny.</title>
        <authorList>
            <person name="Kobayashi Y."/>
            <person name="Kayamori A."/>
            <person name="Aoki K."/>
            <person name="Shiwa Y."/>
            <person name="Matsutani M."/>
            <person name="Fujita N."/>
            <person name="Sugita T."/>
            <person name="Iwasaki W."/>
            <person name="Tanaka N."/>
            <person name="Takashima M."/>
        </authorList>
    </citation>
    <scope>NUCLEOTIDE SEQUENCE</scope>
    <source>
        <strain evidence="4">HIS019</strain>
    </source>
</reference>
<dbReference type="KEGG" id="ccac:CcaHIS019_0701830"/>
<gene>
    <name evidence="4" type="ORF">CcaverHIS019_0701830</name>
</gene>
<organism evidence="4 5">
    <name type="scientific">Cutaneotrichosporon cavernicola</name>
    <dbReference type="NCBI Taxonomy" id="279322"/>
    <lineage>
        <taxon>Eukaryota</taxon>
        <taxon>Fungi</taxon>
        <taxon>Dikarya</taxon>
        <taxon>Basidiomycota</taxon>
        <taxon>Agaricomycotina</taxon>
        <taxon>Tremellomycetes</taxon>
        <taxon>Trichosporonales</taxon>
        <taxon>Trichosporonaceae</taxon>
        <taxon>Cutaneotrichosporon</taxon>
    </lineage>
</organism>
<feature type="region of interest" description="Disordered" evidence="2">
    <location>
        <begin position="222"/>
        <end position="253"/>
    </location>
</feature>
<evidence type="ECO:0000313" key="5">
    <source>
        <dbReference type="Proteomes" id="UP001233271"/>
    </source>
</evidence>
<keyword evidence="1" id="KW-0175">Coiled coil</keyword>
<feature type="compositionally biased region" description="Basic and acidic residues" evidence="2">
    <location>
        <begin position="170"/>
        <end position="181"/>
    </location>
</feature>
<dbReference type="EMBL" id="AP028218">
    <property type="protein sequence ID" value="BEI94611.1"/>
    <property type="molecule type" value="Genomic_DNA"/>
</dbReference>
<dbReference type="Proteomes" id="UP001233271">
    <property type="component" value="Chromosome 7a"/>
</dbReference>
<dbReference type="InterPro" id="IPR036872">
    <property type="entry name" value="CH_dom_sf"/>
</dbReference>
<accession>A0AA48L9F1</accession>
<dbReference type="GO" id="GO:0008017">
    <property type="term" value="F:microtubule binding"/>
    <property type="evidence" value="ECO:0007669"/>
    <property type="project" value="InterPro"/>
</dbReference>
<feature type="compositionally biased region" description="Basic and acidic residues" evidence="2">
    <location>
        <begin position="190"/>
        <end position="203"/>
    </location>
</feature>
<dbReference type="Gene3D" id="1.10.418.10">
    <property type="entry name" value="Calponin-like domain"/>
    <property type="match status" value="1"/>
</dbReference>
<dbReference type="GO" id="GO:0031122">
    <property type="term" value="P:cytoplasmic microtubule organization"/>
    <property type="evidence" value="ECO:0007669"/>
    <property type="project" value="InterPro"/>
</dbReference>
<name>A0AA48L9F1_9TREE</name>
<feature type="domain" description="Hook C-terminal" evidence="3">
    <location>
        <begin position="188"/>
        <end position="572"/>
    </location>
</feature>
<feature type="region of interest" description="Disordered" evidence="2">
    <location>
        <begin position="165"/>
        <end position="203"/>
    </location>
</feature>
<dbReference type="GeneID" id="85498481"/>
<feature type="coiled-coil region" evidence="1">
    <location>
        <begin position="487"/>
        <end position="571"/>
    </location>
</feature>
<dbReference type="RefSeq" id="XP_060459876.1">
    <property type="nucleotide sequence ID" value="XM_060603598.1"/>
</dbReference>
<dbReference type="CDD" id="cd22211">
    <property type="entry name" value="HkD_SF"/>
    <property type="match status" value="1"/>
</dbReference>
<sequence length="812" mass="91348">MTRREQDALLALFNSFRPSRRVTTFDQLSDGKVLLEVMHSIDGTHFKGGPKSHARTSGSGATGQDNWVLRMNIMKRLYRLMLSYPLNHPNAPTLAVTTLPEPNFNAIARLPKSAEGTTGLIQICRMCVAVGAMGPANERVIAKIQALDEGSMVELMKTIEGVMATLPNGHDGEESQKDTPHDVSPPNSALREERDRLLSENDDLRTRIEGMTEQVQTLNSSLNAAKESEEAYRQKTLESDATRTKDGPSETDNLRADLARAEDGLAETEAALEKQTTLVAELTRSVDELRATATDVGKLQDEVDELRQVEDRLHKSENVIEKYKKKLEEGAGLRRELRTLEEENAALIDKNSHLEGDLKKLGANKSLVDHYKGQIDALEKKAHDQAAEFAHLSVQLEEVQESLAAMERERDMVQEELQASQERVKELEHAPKRHQSMLQISDKNLEIELEHSDSEDNVSKTDLKLRIRALERQLADNTVPGDQADRMAALEQLLTETEKARERYQTDYMSANRQAQLAQAKLEHILTGRGGDNTQTALALRQRLDDVSNERDTLRKDKQAAEDAHEDLVRQLTSARFDLGLVDKDKRSIIASARSEAKTETVQFSEQVTSLKDELATLRERDRLHLEEIRRLMMDKIELQSVGMAHNQEALERERKLNDLRTSLETTGTSPHSQAQILDLQTRNDVLTTEVASLSDKLKKARAFIKNQDALFRAEHHKKLSTGFTQQGQDYESKIAALKNELSVAKHNALSIDSRYRLEQQLMLAAWHDLGARVVRDHVGAAGLRRPAVQRAAGTSWLARQRKHQDDALFAR</sequence>
<dbReference type="GO" id="GO:0005815">
    <property type="term" value="C:microtubule organizing center"/>
    <property type="evidence" value="ECO:0007669"/>
    <property type="project" value="TreeGrafter"/>
</dbReference>
<keyword evidence="5" id="KW-1185">Reference proteome</keyword>
<evidence type="ECO:0000256" key="2">
    <source>
        <dbReference type="SAM" id="MobiDB-lite"/>
    </source>
</evidence>
<evidence type="ECO:0000313" key="4">
    <source>
        <dbReference type="EMBL" id="BEI94611.1"/>
    </source>
</evidence>
<dbReference type="GO" id="GO:0030705">
    <property type="term" value="P:cytoskeleton-dependent intracellular transport"/>
    <property type="evidence" value="ECO:0007669"/>
    <property type="project" value="TreeGrafter"/>
</dbReference>
<proteinExistence type="predicted"/>
<evidence type="ECO:0000256" key="1">
    <source>
        <dbReference type="SAM" id="Coils"/>
    </source>
</evidence>
<dbReference type="InterPro" id="IPR008636">
    <property type="entry name" value="Hook_C"/>
</dbReference>
<evidence type="ECO:0000259" key="3">
    <source>
        <dbReference type="Pfam" id="PF05622"/>
    </source>
</evidence>
<dbReference type="GO" id="GO:0051959">
    <property type="term" value="F:dynein light intermediate chain binding"/>
    <property type="evidence" value="ECO:0007669"/>
    <property type="project" value="TreeGrafter"/>
</dbReference>